<dbReference type="Pfam" id="PF00483">
    <property type="entry name" value="NTP_transferase"/>
    <property type="match status" value="1"/>
</dbReference>
<feature type="domain" description="MannoseP isomerase/GMP-like beta-helix" evidence="9">
    <location>
        <begin position="292"/>
        <end position="346"/>
    </location>
</feature>
<evidence type="ECO:0000256" key="6">
    <source>
        <dbReference type="ARBA" id="ARBA00023134"/>
    </source>
</evidence>
<keyword evidence="4 10" id="KW-0548">Nucleotidyltransferase</keyword>
<comment type="caution">
    <text evidence="10">The sequence shown here is derived from an EMBL/GenBank/DDBJ whole genome shotgun (WGS) entry which is preliminary data.</text>
</comment>
<dbReference type="EMBL" id="JAJEPS010000012">
    <property type="protein sequence ID" value="MCC2126923.1"/>
    <property type="molecule type" value="Genomic_DNA"/>
</dbReference>
<dbReference type="Pfam" id="PF22640">
    <property type="entry name" value="ManC_GMP_beta-helix"/>
    <property type="match status" value="1"/>
</dbReference>
<evidence type="ECO:0000313" key="10">
    <source>
        <dbReference type="EMBL" id="MCC2126923.1"/>
    </source>
</evidence>
<dbReference type="GO" id="GO:0009298">
    <property type="term" value="P:GDP-mannose biosynthetic process"/>
    <property type="evidence" value="ECO:0007669"/>
    <property type="project" value="TreeGrafter"/>
</dbReference>
<evidence type="ECO:0000256" key="3">
    <source>
        <dbReference type="ARBA" id="ARBA00022679"/>
    </source>
</evidence>
<keyword evidence="5" id="KW-0547">Nucleotide-binding</keyword>
<dbReference type="Gene3D" id="3.90.550.10">
    <property type="entry name" value="Spore Coat Polysaccharide Biosynthesis Protein SpsA, Chain A"/>
    <property type="match status" value="1"/>
</dbReference>
<reference evidence="10 11" key="1">
    <citation type="submission" date="2021-10" db="EMBL/GenBank/DDBJ databases">
        <title>Anaerobic single-cell dispensing facilitates the cultivation of human gut bacteria.</title>
        <authorList>
            <person name="Afrizal A."/>
        </authorList>
    </citation>
    <scope>NUCLEOTIDE SEQUENCE [LARGE SCALE GENOMIC DNA]</scope>
    <source>
        <strain evidence="10 11">CLA-AA-H276</strain>
    </source>
</reference>
<evidence type="ECO:0000259" key="9">
    <source>
        <dbReference type="Pfam" id="PF22640"/>
    </source>
</evidence>
<evidence type="ECO:0000256" key="5">
    <source>
        <dbReference type="ARBA" id="ARBA00022741"/>
    </source>
</evidence>
<sequence length="355" mass="39652">MKRYGVIMAGGGGTRFWPLSRQAMPKQMLNLSGKDRMINETIDRLHDTVEKEDIFIVTNEKQAAKMLECVDGRIAKDHILAEPSARNTAACIGYAAMEIVKKYGDGIMCIFPSDHFIKNEPEFTKILNQAVQAAEEQDKLITIGIAPTFPSTGYGYIKFDKNENAIARKVEEFKEKPDYETAKAYVESGNYAWNSGMFVWKASTILEKFAELLPDIYACLTTIGDAMKTPDEDRVIQEVYPVIPKISIDYGILERSDDVLVLSGDFGWNDVGSWDMMKVIYDEDAEGNILVGDHVNIDTTNTISFSSGKMIATIGVDNLVVVETEDAILVCDKNRVQDVKKVVDTLNEQGRTDLL</sequence>
<dbReference type="InterPro" id="IPR051161">
    <property type="entry name" value="Mannose-6P_isomerase_type2"/>
</dbReference>
<dbReference type="GO" id="GO:0005525">
    <property type="term" value="F:GTP binding"/>
    <property type="evidence" value="ECO:0007669"/>
    <property type="project" value="UniProtKB-KW"/>
</dbReference>
<name>A0AAE3ABG7_9FIRM</name>
<keyword evidence="6" id="KW-0342">GTP-binding</keyword>
<dbReference type="PANTHER" id="PTHR46390">
    <property type="entry name" value="MANNOSE-1-PHOSPHATE GUANYLYLTRANSFERASE"/>
    <property type="match status" value="1"/>
</dbReference>
<dbReference type="InterPro" id="IPR029044">
    <property type="entry name" value="Nucleotide-diphossugar_trans"/>
</dbReference>
<dbReference type="InterPro" id="IPR049577">
    <property type="entry name" value="GMPP_N"/>
</dbReference>
<dbReference type="EC" id="2.7.7.13" evidence="2"/>
<dbReference type="InterPro" id="IPR054566">
    <property type="entry name" value="ManC/GMP-like_b-helix"/>
</dbReference>
<protein>
    <recommendedName>
        <fullName evidence="2">mannose-1-phosphate guanylyltransferase</fullName>
        <ecNumber evidence="2">2.7.7.13</ecNumber>
    </recommendedName>
</protein>
<proteinExistence type="inferred from homology"/>
<organism evidence="10 11">
    <name type="scientific">Hominiventricola filiformis</name>
    <dbReference type="NCBI Taxonomy" id="2885352"/>
    <lineage>
        <taxon>Bacteria</taxon>
        <taxon>Bacillati</taxon>
        <taxon>Bacillota</taxon>
        <taxon>Clostridia</taxon>
        <taxon>Lachnospirales</taxon>
        <taxon>Lachnospiraceae</taxon>
        <taxon>Hominiventricola</taxon>
    </lineage>
</organism>
<keyword evidence="3" id="KW-0808">Transferase</keyword>
<dbReference type="CDD" id="cd02509">
    <property type="entry name" value="GDP-M1P_Guanylyltransferase"/>
    <property type="match status" value="1"/>
</dbReference>
<evidence type="ECO:0000256" key="7">
    <source>
        <dbReference type="ARBA" id="ARBA00047343"/>
    </source>
</evidence>
<dbReference type="Proteomes" id="UP001198220">
    <property type="component" value="Unassembled WGS sequence"/>
</dbReference>
<feature type="domain" description="Nucleotidyl transferase" evidence="8">
    <location>
        <begin position="5"/>
        <end position="276"/>
    </location>
</feature>
<dbReference type="FunFam" id="3.90.550.10:FF:000046">
    <property type="entry name" value="Mannose-1-phosphate guanylyltransferase (GDP)"/>
    <property type="match status" value="1"/>
</dbReference>
<accession>A0AAE3ABG7</accession>
<comment type="catalytic activity">
    <reaction evidence="7">
        <text>alpha-D-mannose 1-phosphate + GTP + H(+) = GDP-alpha-D-mannose + diphosphate</text>
        <dbReference type="Rhea" id="RHEA:15229"/>
        <dbReference type="ChEBI" id="CHEBI:15378"/>
        <dbReference type="ChEBI" id="CHEBI:33019"/>
        <dbReference type="ChEBI" id="CHEBI:37565"/>
        <dbReference type="ChEBI" id="CHEBI:57527"/>
        <dbReference type="ChEBI" id="CHEBI:58409"/>
        <dbReference type="EC" id="2.7.7.13"/>
    </reaction>
</comment>
<dbReference type="InterPro" id="IPR005835">
    <property type="entry name" value="NTP_transferase_dom"/>
</dbReference>
<keyword evidence="11" id="KW-1185">Reference proteome</keyword>
<evidence type="ECO:0000259" key="8">
    <source>
        <dbReference type="Pfam" id="PF00483"/>
    </source>
</evidence>
<dbReference type="PANTHER" id="PTHR46390:SF1">
    <property type="entry name" value="MANNOSE-1-PHOSPHATE GUANYLYLTRANSFERASE"/>
    <property type="match status" value="1"/>
</dbReference>
<evidence type="ECO:0000256" key="1">
    <source>
        <dbReference type="ARBA" id="ARBA00006115"/>
    </source>
</evidence>
<comment type="similarity">
    <text evidence="1">Belongs to the mannose-6-phosphate isomerase type 2 family.</text>
</comment>
<dbReference type="SUPFAM" id="SSF159283">
    <property type="entry name" value="Guanosine diphospho-D-mannose pyrophosphorylase/mannose-6-phosphate isomerase linker domain"/>
    <property type="match status" value="1"/>
</dbReference>
<evidence type="ECO:0000256" key="2">
    <source>
        <dbReference type="ARBA" id="ARBA00012387"/>
    </source>
</evidence>
<evidence type="ECO:0000313" key="11">
    <source>
        <dbReference type="Proteomes" id="UP001198220"/>
    </source>
</evidence>
<dbReference type="GO" id="GO:0004475">
    <property type="term" value="F:mannose-1-phosphate guanylyltransferase (GTP) activity"/>
    <property type="evidence" value="ECO:0007669"/>
    <property type="project" value="UniProtKB-EC"/>
</dbReference>
<dbReference type="RefSeq" id="WP_308459736.1">
    <property type="nucleotide sequence ID" value="NZ_JAJEPS010000012.1"/>
</dbReference>
<dbReference type="SUPFAM" id="SSF53448">
    <property type="entry name" value="Nucleotide-diphospho-sugar transferases"/>
    <property type="match status" value="1"/>
</dbReference>
<evidence type="ECO:0000256" key="4">
    <source>
        <dbReference type="ARBA" id="ARBA00022695"/>
    </source>
</evidence>
<gene>
    <name evidence="10" type="ORF">LKD36_12170</name>
</gene>
<dbReference type="AlphaFoldDB" id="A0AAE3ABG7"/>